<evidence type="ECO:0000256" key="1">
    <source>
        <dbReference type="ARBA" id="ARBA00022714"/>
    </source>
</evidence>
<accession>A0A4R3JFD4</accession>
<dbReference type="Pfam" id="PF00355">
    <property type="entry name" value="Rieske"/>
    <property type="match status" value="1"/>
</dbReference>
<keyword evidence="2" id="KW-0479">Metal-binding</keyword>
<evidence type="ECO:0000313" key="7">
    <source>
        <dbReference type="Proteomes" id="UP000295304"/>
    </source>
</evidence>
<protein>
    <submittedName>
        <fullName evidence="6">Nitrite reductase/ring-hydroxylating ferredoxin subunit</fullName>
    </submittedName>
</protein>
<dbReference type="PROSITE" id="PS51296">
    <property type="entry name" value="RIESKE"/>
    <property type="match status" value="1"/>
</dbReference>
<gene>
    <name evidence="6" type="ORF">EDD55_101148</name>
</gene>
<evidence type="ECO:0000259" key="5">
    <source>
        <dbReference type="PROSITE" id="PS51296"/>
    </source>
</evidence>
<evidence type="ECO:0000313" key="6">
    <source>
        <dbReference type="EMBL" id="TCS64818.1"/>
    </source>
</evidence>
<evidence type="ECO:0000256" key="3">
    <source>
        <dbReference type="ARBA" id="ARBA00023004"/>
    </source>
</evidence>
<dbReference type="PANTHER" id="PTHR40261">
    <property type="match status" value="1"/>
</dbReference>
<dbReference type="EMBL" id="SLZW01000001">
    <property type="protein sequence ID" value="TCS64818.1"/>
    <property type="molecule type" value="Genomic_DNA"/>
</dbReference>
<dbReference type="GO" id="GO:0046872">
    <property type="term" value="F:metal ion binding"/>
    <property type="evidence" value="ECO:0007669"/>
    <property type="project" value="UniProtKB-KW"/>
</dbReference>
<dbReference type="Gene3D" id="2.102.10.10">
    <property type="entry name" value="Rieske [2Fe-2S] iron-sulphur domain"/>
    <property type="match status" value="1"/>
</dbReference>
<keyword evidence="4" id="KW-0411">Iron-sulfur</keyword>
<keyword evidence="1" id="KW-0001">2Fe-2S</keyword>
<dbReference type="GO" id="GO:0051537">
    <property type="term" value="F:2 iron, 2 sulfur cluster binding"/>
    <property type="evidence" value="ECO:0007669"/>
    <property type="project" value="UniProtKB-KW"/>
</dbReference>
<feature type="domain" description="Rieske" evidence="5">
    <location>
        <begin position="25"/>
        <end position="122"/>
    </location>
</feature>
<sequence length="127" mass="13534">MTAARPPIRLCALDDIPDGGACALIAPVIKNSPTDTHKAMRQSLIAVRRKNSVWLYVNACPHVGAPLNMEPGQFLNYDKTLILCANHGALFTIDGGLCIHGPCIGKTLDNIPCRIEKGAVYLGSGPN</sequence>
<evidence type="ECO:0000256" key="2">
    <source>
        <dbReference type="ARBA" id="ARBA00022723"/>
    </source>
</evidence>
<evidence type="ECO:0000256" key="4">
    <source>
        <dbReference type="ARBA" id="ARBA00023014"/>
    </source>
</evidence>
<dbReference type="RefSeq" id="WP_207893075.1">
    <property type="nucleotide sequence ID" value="NZ_CP119676.1"/>
</dbReference>
<reference evidence="6 7" key="1">
    <citation type="submission" date="2019-03" db="EMBL/GenBank/DDBJ databases">
        <title>Genomic Encyclopedia of Type Strains, Phase IV (KMG-IV): sequencing the most valuable type-strain genomes for metagenomic binning, comparative biology and taxonomic classification.</title>
        <authorList>
            <person name="Goeker M."/>
        </authorList>
    </citation>
    <scope>NUCLEOTIDE SEQUENCE [LARGE SCALE GENOMIC DNA]</scope>
    <source>
        <strain evidence="6 7">DSM 101688</strain>
    </source>
</reference>
<name>A0A4R3JFD4_9PROT</name>
<keyword evidence="7" id="KW-1185">Reference proteome</keyword>
<dbReference type="AlphaFoldDB" id="A0A4R3JFD4"/>
<proteinExistence type="predicted"/>
<keyword evidence="3" id="KW-0408">Iron</keyword>
<dbReference type="Proteomes" id="UP000295304">
    <property type="component" value="Unassembled WGS sequence"/>
</dbReference>
<dbReference type="SUPFAM" id="SSF50022">
    <property type="entry name" value="ISP domain"/>
    <property type="match status" value="1"/>
</dbReference>
<dbReference type="PANTHER" id="PTHR40261:SF1">
    <property type="entry name" value="RIESKE DOMAIN-CONTAINING PROTEIN"/>
    <property type="match status" value="1"/>
</dbReference>
<comment type="caution">
    <text evidence="6">The sequence shown here is derived from an EMBL/GenBank/DDBJ whole genome shotgun (WGS) entry which is preliminary data.</text>
</comment>
<dbReference type="InterPro" id="IPR036922">
    <property type="entry name" value="Rieske_2Fe-2S_sf"/>
</dbReference>
<organism evidence="6 7">
    <name type="scientific">Varunaivibrio sulfuroxidans</name>
    <dbReference type="NCBI Taxonomy" id="1773489"/>
    <lineage>
        <taxon>Bacteria</taxon>
        <taxon>Pseudomonadati</taxon>
        <taxon>Pseudomonadota</taxon>
        <taxon>Alphaproteobacteria</taxon>
        <taxon>Rhodospirillales</taxon>
        <taxon>Magnetovibrionaceae</taxon>
        <taxon>Varunaivibrio</taxon>
    </lineage>
</organism>
<dbReference type="InterPro" id="IPR017941">
    <property type="entry name" value="Rieske_2Fe-2S"/>
</dbReference>